<keyword evidence="8" id="KW-1185">Reference proteome</keyword>
<feature type="transmembrane region" description="Helical" evidence="5">
    <location>
        <begin position="279"/>
        <end position="295"/>
    </location>
</feature>
<dbReference type="EMBL" id="FOFD01000002">
    <property type="protein sequence ID" value="SEQ23224.1"/>
    <property type="molecule type" value="Genomic_DNA"/>
</dbReference>
<dbReference type="RefSeq" id="WP_090615039.1">
    <property type="nucleotide sequence ID" value="NZ_FOFD01000002.1"/>
</dbReference>
<organism evidence="7 8">
    <name type="scientific">Natrinema salaciae</name>
    <dbReference type="NCBI Taxonomy" id="1186196"/>
    <lineage>
        <taxon>Archaea</taxon>
        <taxon>Methanobacteriati</taxon>
        <taxon>Methanobacteriota</taxon>
        <taxon>Stenosarchaea group</taxon>
        <taxon>Halobacteria</taxon>
        <taxon>Halobacteriales</taxon>
        <taxon>Natrialbaceae</taxon>
        <taxon>Natrinema</taxon>
    </lineage>
</organism>
<feature type="domain" description="EamA" evidence="6">
    <location>
        <begin position="161"/>
        <end position="295"/>
    </location>
</feature>
<dbReference type="InterPro" id="IPR037185">
    <property type="entry name" value="EmrE-like"/>
</dbReference>
<dbReference type="GO" id="GO:0016020">
    <property type="term" value="C:membrane"/>
    <property type="evidence" value="ECO:0007669"/>
    <property type="project" value="UniProtKB-SubCell"/>
</dbReference>
<evidence type="ECO:0000256" key="5">
    <source>
        <dbReference type="SAM" id="Phobius"/>
    </source>
</evidence>
<feature type="domain" description="EamA" evidence="6">
    <location>
        <begin position="15"/>
        <end position="147"/>
    </location>
</feature>
<dbReference type="OrthoDB" id="17861at2157"/>
<protein>
    <submittedName>
        <fullName evidence="7">Permease of the drug/metabolite transporter (DMT) superfamily</fullName>
    </submittedName>
</protein>
<keyword evidence="3 5" id="KW-1133">Transmembrane helix</keyword>
<feature type="transmembrane region" description="Helical" evidence="5">
    <location>
        <begin position="14"/>
        <end position="35"/>
    </location>
</feature>
<dbReference type="Proteomes" id="UP000199114">
    <property type="component" value="Unassembled WGS sequence"/>
</dbReference>
<evidence type="ECO:0000256" key="1">
    <source>
        <dbReference type="ARBA" id="ARBA00004141"/>
    </source>
</evidence>
<dbReference type="PANTHER" id="PTHR32322">
    <property type="entry name" value="INNER MEMBRANE TRANSPORTER"/>
    <property type="match status" value="1"/>
</dbReference>
<dbReference type="PANTHER" id="PTHR32322:SF2">
    <property type="entry name" value="EAMA DOMAIN-CONTAINING PROTEIN"/>
    <property type="match status" value="1"/>
</dbReference>
<reference evidence="8" key="1">
    <citation type="submission" date="2016-10" db="EMBL/GenBank/DDBJ databases">
        <authorList>
            <person name="Varghese N."/>
            <person name="Submissions S."/>
        </authorList>
    </citation>
    <scope>NUCLEOTIDE SEQUENCE [LARGE SCALE GENOMIC DNA]</scope>
    <source>
        <strain evidence="8">DSM 25055</strain>
    </source>
</reference>
<accession>A0A1H9EBV8</accession>
<dbReference type="InterPro" id="IPR000620">
    <property type="entry name" value="EamA_dom"/>
</dbReference>
<feature type="transmembrane region" description="Helical" evidence="5">
    <location>
        <begin position="221"/>
        <end position="242"/>
    </location>
</feature>
<keyword evidence="2 5" id="KW-0812">Transmembrane</keyword>
<dbReference type="InterPro" id="IPR050638">
    <property type="entry name" value="AA-Vitamin_Transporters"/>
</dbReference>
<dbReference type="STRING" id="1186196.SAMN04489841_1251"/>
<evidence type="ECO:0000313" key="7">
    <source>
        <dbReference type="EMBL" id="SEQ23224.1"/>
    </source>
</evidence>
<dbReference type="SUPFAM" id="SSF103481">
    <property type="entry name" value="Multidrug resistance efflux transporter EmrE"/>
    <property type="match status" value="2"/>
</dbReference>
<dbReference type="Pfam" id="PF00892">
    <property type="entry name" value="EamA"/>
    <property type="match status" value="2"/>
</dbReference>
<evidence type="ECO:0000256" key="3">
    <source>
        <dbReference type="ARBA" id="ARBA00022989"/>
    </source>
</evidence>
<feature type="transmembrane region" description="Helical" evidence="5">
    <location>
        <begin position="41"/>
        <end position="62"/>
    </location>
</feature>
<feature type="transmembrane region" description="Helical" evidence="5">
    <location>
        <begin position="97"/>
        <end position="121"/>
    </location>
</feature>
<dbReference type="AlphaFoldDB" id="A0A1H9EBV8"/>
<feature type="transmembrane region" description="Helical" evidence="5">
    <location>
        <begin position="254"/>
        <end position="273"/>
    </location>
</feature>
<evidence type="ECO:0000259" key="6">
    <source>
        <dbReference type="Pfam" id="PF00892"/>
    </source>
</evidence>
<feature type="transmembrane region" description="Helical" evidence="5">
    <location>
        <begin position="159"/>
        <end position="179"/>
    </location>
</feature>
<name>A0A1H9EBV8_9EURY</name>
<evidence type="ECO:0000256" key="4">
    <source>
        <dbReference type="ARBA" id="ARBA00023136"/>
    </source>
</evidence>
<feature type="transmembrane region" description="Helical" evidence="5">
    <location>
        <begin position="191"/>
        <end position="209"/>
    </location>
</feature>
<gene>
    <name evidence="7" type="ORF">SAMN04489841_1251</name>
</gene>
<feature type="transmembrane region" description="Helical" evidence="5">
    <location>
        <begin position="128"/>
        <end position="147"/>
    </location>
</feature>
<keyword evidence="4 5" id="KW-0472">Membrane</keyword>
<sequence length="316" mass="32794">MISADSIPEGYREAVLFSILALCWGSSFVAIEIGLEYVPPLLFAGFRYAIAGAIVFGYAAVVSDRIRPVGRAEWTAVAVAGVFVIALYHGLLYLGELYVSGAVAATIVSTAPILTVAFAGVLLPEERLAPAGIAGFALGLVGVIAVVQPDSVGLGSDVAAGAVLVFGSAVAFALGGVLVRPIDSALPIETLQAWAMLVGSGVLLGWAFLRGESVAAIELTSAMVLSFGYLTLVSGAFAFFLYFELLERTGATQVILVSYAEPVVAMGVSWIALGHLVDSLTLVGLVTILAGFVVIKRDALRSLLRSALERRSTTAP</sequence>
<evidence type="ECO:0000256" key="2">
    <source>
        <dbReference type="ARBA" id="ARBA00022692"/>
    </source>
</evidence>
<evidence type="ECO:0000313" key="8">
    <source>
        <dbReference type="Proteomes" id="UP000199114"/>
    </source>
</evidence>
<comment type="subcellular location">
    <subcellularLocation>
        <location evidence="1">Membrane</location>
        <topology evidence="1">Multi-pass membrane protein</topology>
    </subcellularLocation>
</comment>
<proteinExistence type="predicted"/>
<feature type="transmembrane region" description="Helical" evidence="5">
    <location>
        <begin position="74"/>
        <end position="91"/>
    </location>
</feature>